<feature type="transmembrane region" description="Helical" evidence="2">
    <location>
        <begin position="311"/>
        <end position="327"/>
    </location>
</feature>
<evidence type="ECO:0000256" key="1">
    <source>
        <dbReference type="SAM" id="MobiDB-lite"/>
    </source>
</evidence>
<evidence type="ECO:0000256" key="2">
    <source>
        <dbReference type="SAM" id="Phobius"/>
    </source>
</evidence>
<evidence type="ECO:0000259" key="3">
    <source>
        <dbReference type="Pfam" id="PF01757"/>
    </source>
</evidence>
<feature type="region of interest" description="Disordered" evidence="1">
    <location>
        <begin position="1"/>
        <end position="23"/>
    </location>
</feature>
<feature type="transmembrane region" description="Helical" evidence="2">
    <location>
        <begin position="376"/>
        <end position="394"/>
    </location>
</feature>
<dbReference type="GO" id="GO:0016747">
    <property type="term" value="F:acyltransferase activity, transferring groups other than amino-acyl groups"/>
    <property type="evidence" value="ECO:0007669"/>
    <property type="project" value="InterPro"/>
</dbReference>
<sequence length="548" mass="63364">MSEPERSSTSAPEVAGRRSHDNLLDSYSDSDISQFTEKPHSFFSIPKGYRTPQWLEHSYHQARQYITLPNPTKLIKNVFCFLIPSYLASHTNLEFKKYKPGSTEWLDGLRGIAAFFVFVYHHVVAYTGEEHDYAWDPQRHPHWIHLPILRLFYSGTPMVKIFFVISGFALTYKPVKLMRKPGSQGSLMKTLASSAFRRYLRLFLPCAAVFLMVHCLRAWGAFDWFEVRHLGDPKILPGDIERYPLKSSDGFWGQMGVMVAEFWLFVVGNPILGQKYDFDTDKHLWTIPVEYVQSMALFLLVVVLAHLRRGFRVYIAIPSCYLFWVYYQKYDYPLFLCGYFCAEIHAAMHDTPTSTPLPISHQEGTEKEARRFKDTAKTIIFSFTFFIGLWLLSFPTRDGDNTWGYKTLCQIMNPNGYFTKRVAYHSFGAFILVWSLLYLPRIQACLTLPLFQYLGRISFSLYLIHGSVIRTLGHRLVLEGWGGFEEDAYGKRMAVIVVVFLLAVFPVVMWIADLFWRGVEAPCTLFVRWGEGLVISKEEGVDEQVKTV</sequence>
<accession>A0AAV9W2F8</accession>
<comment type="caution">
    <text evidence="4">The sequence shown here is derived from an EMBL/GenBank/DDBJ whole genome shotgun (WGS) entry which is preliminary data.</text>
</comment>
<dbReference type="PANTHER" id="PTHR23028">
    <property type="entry name" value="ACETYLTRANSFERASE"/>
    <property type="match status" value="1"/>
</dbReference>
<feature type="transmembrane region" description="Helical" evidence="2">
    <location>
        <begin position="422"/>
        <end position="441"/>
    </location>
</feature>
<name>A0AAV9W2F8_9PEZI</name>
<keyword evidence="2" id="KW-0472">Membrane</keyword>
<dbReference type="PANTHER" id="PTHR23028:SF134">
    <property type="entry name" value="PUTATIVE (AFU_ORTHOLOGUE AFUA_4G08520)-RELATED"/>
    <property type="match status" value="1"/>
</dbReference>
<feature type="domain" description="Acyltransferase 3" evidence="3">
    <location>
        <begin position="104"/>
        <end position="512"/>
    </location>
</feature>
<feature type="transmembrane region" description="Helical" evidence="2">
    <location>
        <begin position="493"/>
        <end position="512"/>
    </location>
</feature>
<feature type="transmembrane region" description="Helical" evidence="2">
    <location>
        <begin position="251"/>
        <end position="272"/>
    </location>
</feature>
<feature type="transmembrane region" description="Helical" evidence="2">
    <location>
        <begin position="148"/>
        <end position="170"/>
    </location>
</feature>
<organism evidence="4 5">
    <name type="scientific">Arthrobotrys musiformis</name>
    <dbReference type="NCBI Taxonomy" id="47236"/>
    <lineage>
        <taxon>Eukaryota</taxon>
        <taxon>Fungi</taxon>
        <taxon>Dikarya</taxon>
        <taxon>Ascomycota</taxon>
        <taxon>Pezizomycotina</taxon>
        <taxon>Orbiliomycetes</taxon>
        <taxon>Orbiliales</taxon>
        <taxon>Orbiliaceae</taxon>
        <taxon>Arthrobotrys</taxon>
    </lineage>
</organism>
<dbReference type="EMBL" id="JAVHJL010000009">
    <property type="protein sequence ID" value="KAK6497804.1"/>
    <property type="molecule type" value="Genomic_DNA"/>
</dbReference>
<evidence type="ECO:0000313" key="4">
    <source>
        <dbReference type="EMBL" id="KAK6497804.1"/>
    </source>
</evidence>
<keyword evidence="5" id="KW-1185">Reference proteome</keyword>
<dbReference type="Proteomes" id="UP001370758">
    <property type="component" value="Unassembled WGS sequence"/>
</dbReference>
<evidence type="ECO:0000313" key="5">
    <source>
        <dbReference type="Proteomes" id="UP001370758"/>
    </source>
</evidence>
<feature type="transmembrane region" description="Helical" evidence="2">
    <location>
        <begin position="284"/>
        <end position="305"/>
    </location>
</feature>
<feature type="transmembrane region" description="Helical" evidence="2">
    <location>
        <begin position="199"/>
        <end position="220"/>
    </location>
</feature>
<protein>
    <recommendedName>
        <fullName evidence="3">Acyltransferase 3 domain-containing protein</fullName>
    </recommendedName>
</protein>
<gene>
    <name evidence="4" type="ORF">TWF481_012206</name>
</gene>
<proteinExistence type="predicted"/>
<dbReference type="InterPro" id="IPR050879">
    <property type="entry name" value="Acyltransferase_3"/>
</dbReference>
<keyword evidence="2" id="KW-0812">Transmembrane</keyword>
<dbReference type="Pfam" id="PF01757">
    <property type="entry name" value="Acyl_transf_3"/>
    <property type="match status" value="1"/>
</dbReference>
<reference evidence="4 5" key="1">
    <citation type="submission" date="2023-08" db="EMBL/GenBank/DDBJ databases">
        <authorList>
            <person name="Palmer J.M."/>
        </authorList>
    </citation>
    <scope>NUCLEOTIDE SEQUENCE [LARGE SCALE GENOMIC DNA]</scope>
    <source>
        <strain evidence="4 5">TWF481</strain>
    </source>
</reference>
<dbReference type="AlphaFoldDB" id="A0AAV9W2F8"/>
<dbReference type="InterPro" id="IPR002656">
    <property type="entry name" value="Acyl_transf_3_dom"/>
</dbReference>
<keyword evidence="2" id="KW-1133">Transmembrane helix</keyword>
<feature type="transmembrane region" description="Helical" evidence="2">
    <location>
        <begin position="108"/>
        <end position="128"/>
    </location>
</feature>